<dbReference type="EMBL" id="SNRW01003461">
    <property type="protein sequence ID" value="KAA6389787.1"/>
    <property type="molecule type" value="Genomic_DNA"/>
</dbReference>
<protein>
    <submittedName>
        <fullName evidence="1">Putative mariner mos1 transposase</fullName>
    </submittedName>
</protein>
<dbReference type="InterPro" id="IPR052709">
    <property type="entry name" value="Transposase-MT_Hybrid"/>
</dbReference>
<reference evidence="1 2" key="1">
    <citation type="submission" date="2019-03" db="EMBL/GenBank/DDBJ databases">
        <title>Single cell metagenomics reveals metabolic interactions within the superorganism composed of flagellate Streblomastix strix and complex community of Bacteroidetes bacteria on its surface.</title>
        <authorList>
            <person name="Treitli S.C."/>
            <person name="Kolisko M."/>
            <person name="Husnik F."/>
            <person name="Keeling P."/>
            <person name="Hampl V."/>
        </authorList>
    </citation>
    <scope>NUCLEOTIDE SEQUENCE [LARGE SCALE GENOMIC DNA]</scope>
    <source>
        <strain evidence="1">ST1C</strain>
    </source>
</reference>
<dbReference type="PANTHER" id="PTHR46060">
    <property type="entry name" value="MARINER MOS1 TRANSPOSASE-LIKE PROTEIN"/>
    <property type="match status" value="1"/>
</dbReference>
<dbReference type="GO" id="GO:0003676">
    <property type="term" value="F:nucleic acid binding"/>
    <property type="evidence" value="ECO:0007669"/>
    <property type="project" value="InterPro"/>
</dbReference>
<dbReference type="OrthoDB" id="6753549at2759"/>
<proteinExistence type="predicted"/>
<dbReference type="Gene3D" id="3.30.420.10">
    <property type="entry name" value="Ribonuclease H-like superfamily/Ribonuclease H"/>
    <property type="match status" value="1"/>
</dbReference>
<dbReference type="Proteomes" id="UP000324800">
    <property type="component" value="Unassembled WGS sequence"/>
</dbReference>
<dbReference type="InterPro" id="IPR036397">
    <property type="entry name" value="RNaseH_sf"/>
</dbReference>
<dbReference type="Pfam" id="PF01359">
    <property type="entry name" value="Transposase_1"/>
    <property type="match status" value="1"/>
</dbReference>
<dbReference type="AlphaFoldDB" id="A0A5J4W4H5"/>
<evidence type="ECO:0000313" key="2">
    <source>
        <dbReference type="Proteomes" id="UP000324800"/>
    </source>
</evidence>
<evidence type="ECO:0000313" key="1">
    <source>
        <dbReference type="EMBL" id="KAA6389787.1"/>
    </source>
</evidence>
<sequence length="206" mass="24318">MRSILYSRRRHRFADMYTGDESYVFYFTPPKRAWVQGSEKAPQWPSHMQQDKKLMLTVFWSARKVCLIYWTPLGERMNAAMFTDEILKELNRIVKKDSKTALDPTWIHYDNARVYTAKYTTKFLEKSVFCRMPQPSYSPDIVPSDFFLFGRLKQMLQGSKFEEEEGLKNAVESILASLQPIQLLDAFEGWIDRLTQVINSKEEFVE</sequence>
<dbReference type="InterPro" id="IPR001888">
    <property type="entry name" value="Transposase_1"/>
</dbReference>
<name>A0A5J4W4H5_9EUKA</name>
<dbReference type="PANTHER" id="PTHR46060:SF1">
    <property type="entry name" value="MARINER MOS1 TRANSPOSASE-LIKE PROTEIN"/>
    <property type="match status" value="1"/>
</dbReference>
<organism evidence="1 2">
    <name type="scientific">Streblomastix strix</name>
    <dbReference type="NCBI Taxonomy" id="222440"/>
    <lineage>
        <taxon>Eukaryota</taxon>
        <taxon>Metamonada</taxon>
        <taxon>Preaxostyla</taxon>
        <taxon>Oxymonadida</taxon>
        <taxon>Streblomastigidae</taxon>
        <taxon>Streblomastix</taxon>
    </lineage>
</organism>
<gene>
    <name evidence="1" type="ORF">EZS28_014686</name>
</gene>
<comment type="caution">
    <text evidence="1">The sequence shown here is derived from an EMBL/GenBank/DDBJ whole genome shotgun (WGS) entry which is preliminary data.</text>
</comment>
<accession>A0A5J4W4H5</accession>